<feature type="domain" description="TNase-like" evidence="5">
    <location>
        <begin position="52"/>
        <end position="186"/>
    </location>
</feature>
<feature type="signal peptide" evidence="4">
    <location>
        <begin position="1"/>
        <end position="22"/>
    </location>
</feature>
<dbReference type="PANTHER" id="PTHR12302:SF3">
    <property type="entry name" value="SERINE_THREONINE-PROTEIN KINASE 31"/>
    <property type="match status" value="1"/>
</dbReference>
<evidence type="ECO:0000256" key="3">
    <source>
        <dbReference type="ARBA" id="ARBA00022801"/>
    </source>
</evidence>
<reference evidence="6" key="1">
    <citation type="submission" date="2016-12" db="EMBL/GenBank/DDBJ databases">
        <title>Characterization of a Plasmid Isolated from Enterococcus faecalis found in the Fecal Material of a Blue Whale.</title>
        <authorList>
            <person name="McLaughlin R."/>
        </authorList>
    </citation>
    <scope>NUCLEOTIDE SEQUENCE</scope>
    <source>
        <strain evidence="6">3</strain>
        <plasmid evidence="6">pGTC3</plasmid>
    </source>
</reference>
<name>A0A1W6QYE1_ENTFL</name>
<proteinExistence type="predicted"/>
<evidence type="ECO:0000313" key="6">
    <source>
        <dbReference type="EMBL" id="ARO46251.1"/>
    </source>
</evidence>
<keyword evidence="6" id="KW-0614">Plasmid</keyword>
<keyword evidence="1" id="KW-0540">Nuclease</keyword>
<dbReference type="GO" id="GO:0016787">
    <property type="term" value="F:hydrolase activity"/>
    <property type="evidence" value="ECO:0007669"/>
    <property type="project" value="UniProtKB-KW"/>
</dbReference>
<dbReference type="Gene3D" id="2.40.50.90">
    <property type="match status" value="1"/>
</dbReference>
<evidence type="ECO:0000256" key="1">
    <source>
        <dbReference type="ARBA" id="ARBA00022722"/>
    </source>
</evidence>
<dbReference type="Pfam" id="PF00565">
    <property type="entry name" value="SNase"/>
    <property type="match status" value="1"/>
</dbReference>
<accession>A0A1W6QYE1</accession>
<dbReference type="InterPro" id="IPR002071">
    <property type="entry name" value="Thermonucl_AS"/>
</dbReference>
<evidence type="ECO:0000256" key="4">
    <source>
        <dbReference type="SAM" id="SignalP"/>
    </source>
</evidence>
<feature type="chain" id="PRO_5038332292" evidence="4">
    <location>
        <begin position="23"/>
        <end position="189"/>
    </location>
</feature>
<protein>
    <submittedName>
        <fullName evidence="6">Thermonuclease</fullName>
    </submittedName>
</protein>
<geneLocation type="plasmid" evidence="6">
    <name>pGTC3</name>
</geneLocation>
<dbReference type="InterPro" id="IPR035437">
    <property type="entry name" value="SNase_OB-fold_sf"/>
</dbReference>
<dbReference type="PANTHER" id="PTHR12302">
    <property type="entry name" value="EBNA2 BINDING PROTEIN P100"/>
    <property type="match status" value="1"/>
</dbReference>
<dbReference type="EMBL" id="KY303941">
    <property type="protein sequence ID" value="ARO46251.1"/>
    <property type="molecule type" value="Genomic_DNA"/>
</dbReference>
<sequence>MRKRLNKIGFFFVSCLSFLLLTGCSTQEIIGGLTQELHQSIQQIEQKQTSSERVAVDFVRHVDGDTSVFLVNGKEQKVRYLLIDTPETVKPNTPVQPFGKEASNRTKTLLSNAKEIQLEFDETNKTDRYGRLLAYVFVDGKLLQETLVSEGLAKVAYVKNKESKYLEQLEEKQALAQQQHLGIWSNRKE</sequence>
<evidence type="ECO:0000259" key="5">
    <source>
        <dbReference type="PROSITE" id="PS50830"/>
    </source>
</evidence>
<dbReference type="PROSITE" id="PS50830">
    <property type="entry name" value="TNASE_3"/>
    <property type="match status" value="1"/>
</dbReference>
<keyword evidence="3" id="KW-0378">Hydrolase</keyword>
<keyword evidence="2" id="KW-0255">Endonuclease</keyword>
<dbReference type="RefSeq" id="WP_172689735.1">
    <property type="nucleotide sequence ID" value="NZ_KY303941.1"/>
</dbReference>
<keyword evidence="4" id="KW-0732">Signal</keyword>
<dbReference type="SMART" id="SM00318">
    <property type="entry name" value="SNc"/>
    <property type="match status" value="1"/>
</dbReference>
<dbReference type="AlphaFoldDB" id="A0A1W6QYE1"/>
<dbReference type="InterPro" id="IPR016071">
    <property type="entry name" value="Staphylococal_nuclease_OB-fold"/>
</dbReference>
<dbReference type="CDD" id="cd00175">
    <property type="entry name" value="SNc"/>
    <property type="match status" value="1"/>
</dbReference>
<dbReference type="GO" id="GO:0003676">
    <property type="term" value="F:nucleic acid binding"/>
    <property type="evidence" value="ECO:0007669"/>
    <property type="project" value="InterPro"/>
</dbReference>
<dbReference type="GO" id="GO:0004519">
    <property type="term" value="F:endonuclease activity"/>
    <property type="evidence" value="ECO:0007669"/>
    <property type="project" value="UniProtKB-KW"/>
</dbReference>
<evidence type="ECO:0000256" key="2">
    <source>
        <dbReference type="ARBA" id="ARBA00022759"/>
    </source>
</evidence>
<dbReference type="SUPFAM" id="SSF50199">
    <property type="entry name" value="Staphylococcal nuclease"/>
    <property type="match status" value="1"/>
</dbReference>
<dbReference type="PROSITE" id="PS51257">
    <property type="entry name" value="PROKAR_LIPOPROTEIN"/>
    <property type="match status" value="1"/>
</dbReference>
<organism evidence="6">
    <name type="scientific">Enterococcus faecalis</name>
    <name type="common">Streptococcus faecalis</name>
    <dbReference type="NCBI Taxonomy" id="1351"/>
    <lineage>
        <taxon>Bacteria</taxon>
        <taxon>Bacillati</taxon>
        <taxon>Bacillota</taxon>
        <taxon>Bacilli</taxon>
        <taxon>Lactobacillales</taxon>
        <taxon>Enterococcaceae</taxon>
        <taxon>Enterococcus</taxon>
    </lineage>
</organism>
<dbReference type="PROSITE" id="PS01284">
    <property type="entry name" value="TNASE_2"/>
    <property type="match status" value="1"/>
</dbReference>